<accession>A0ABU8HBP3</accession>
<feature type="transmembrane region" description="Helical" evidence="1">
    <location>
        <begin position="33"/>
        <end position="53"/>
    </location>
</feature>
<keyword evidence="1" id="KW-0472">Membrane</keyword>
<proteinExistence type="predicted"/>
<feature type="transmembrane region" description="Helical" evidence="1">
    <location>
        <begin position="128"/>
        <end position="148"/>
    </location>
</feature>
<dbReference type="RefSeq" id="WP_336586036.1">
    <property type="nucleotide sequence ID" value="NZ_JBBAXC010000004.1"/>
</dbReference>
<keyword evidence="1" id="KW-1133">Transmembrane helix</keyword>
<feature type="transmembrane region" description="Helical" evidence="1">
    <location>
        <begin position="89"/>
        <end position="108"/>
    </location>
</feature>
<dbReference type="Proteomes" id="UP001312865">
    <property type="component" value="Unassembled WGS sequence"/>
</dbReference>
<protein>
    <submittedName>
        <fullName evidence="2">Uncharacterized protein</fullName>
    </submittedName>
</protein>
<gene>
    <name evidence="2" type="ORF">WAK64_05950</name>
</gene>
<dbReference type="EMBL" id="JBBAXC010000004">
    <property type="protein sequence ID" value="MEI5906598.1"/>
    <property type="molecule type" value="Genomic_DNA"/>
</dbReference>
<evidence type="ECO:0000313" key="3">
    <source>
        <dbReference type="Proteomes" id="UP001312865"/>
    </source>
</evidence>
<sequence length="170" mass="19005">MTKMTGMMIAMVVGMMTGLLGGVIVGILLNGQLFFSTVISMGIGMIIGFMLGLPTSVLSVLDGMLSGLMGGMMGAMLGEMIPLKYWDSMIYVMFVLFIGFMLTLIYFIQEETMQKEDKTHLSFIRHPIFLIVTFFIFFYFYSQLGFIVDPSGMNPPSHSLSFYPSYLLKN</sequence>
<comment type="caution">
    <text evidence="2">The sequence shown here is derived from an EMBL/GenBank/DDBJ whole genome shotgun (WGS) entry which is preliminary data.</text>
</comment>
<organism evidence="2 3">
    <name type="scientific">Bacillus spongiae</name>
    <dbReference type="NCBI Taxonomy" id="2683610"/>
    <lineage>
        <taxon>Bacteria</taxon>
        <taxon>Bacillati</taxon>
        <taxon>Bacillota</taxon>
        <taxon>Bacilli</taxon>
        <taxon>Bacillales</taxon>
        <taxon>Bacillaceae</taxon>
        <taxon>Bacillus</taxon>
    </lineage>
</organism>
<evidence type="ECO:0000313" key="2">
    <source>
        <dbReference type="EMBL" id="MEI5906598.1"/>
    </source>
</evidence>
<keyword evidence="1" id="KW-0812">Transmembrane</keyword>
<feature type="transmembrane region" description="Helical" evidence="1">
    <location>
        <begin position="7"/>
        <end position="27"/>
    </location>
</feature>
<keyword evidence="3" id="KW-1185">Reference proteome</keyword>
<feature type="transmembrane region" description="Helical" evidence="1">
    <location>
        <begin position="65"/>
        <end position="83"/>
    </location>
</feature>
<evidence type="ECO:0000256" key="1">
    <source>
        <dbReference type="SAM" id="Phobius"/>
    </source>
</evidence>
<name>A0ABU8HBP3_9BACI</name>
<reference evidence="2 3" key="1">
    <citation type="journal article" date="2018" name="J. Microbiol.">
        <title>Bacillus spongiae sp. nov., isolated from sponge of Jeju Island.</title>
        <authorList>
            <person name="Lee G.E."/>
            <person name="Im W.T."/>
            <person name="Park J.S."/>
        </authorList>
    </citation>
    <scope>NUCLEOTIDE SEQUENCE [LARGE SCALE GENOMIC DNA]</scope>
    <source>
        <strain evidence="2 3">135PIL107-10</strain>
    </source>
</reference>